<name>A0A0B4VFJ1_9VIRU</name>
<protein>
    <submittedName>
        <fullName evidence="1">Uncharacterized protein</fullName>
    </submittedName>
</protein>
<dbReference type="KEGG" id="vg:22921718"/>
<gene>
    <name evidence="1" type="ORF">TONV_004</name>
</gene>
<reference evidence="1 2" key="1">
    <citation type="journal article" date="2015" name="J. Virol.">
        <title>The genome of the nucleopolyhedrosis-causing virus from Tipula oleracea sheds new light on the Nudiviridae family.</title>
        <authorList>
            <person name="Bezier A."/>
            <person name="Theze J."/>
            <person name="Gavory F."/>
            <person name="Gaillard J."/>
            <person name="Poulain J."/>
            <person name="Drezen J.M."/>
            <person name="Herniou E.A."/>
        </authorList>
    </citation>
    <scope>NUCLEOTIDE SEQUENCE [LARGE SCALE GENOMIC DNA]</scope>
    <source>
        <strain evidence="1">35</strain>
    </source>
</reference>
<sequence length="561" mass="66180">MVNLTEEQKIGLSRIIAQNFKIHLQKNTKNIYQDELTHTIMNYKNYSKLNKSLAYENNSLNDKKKDNDNEKKSSNAMGIEIYKYLINCLKDVRNNNVLELKNTNLRSKFSTLDDDILTLIIKKLILCNTDDELELPFKNQNKMLTSDNPPEIRQDQIDILCQTTTFKQQFAKFIDPQTETINNVTTLDSNTKKLINRYLITIYKKKIFLIRISKQKLIAECCINTNPRLLLQWLNENHTSNKNDKESIIPNLIKKLASHYKMLTVPKIQQDNFDKAFNCKHIKLTTQINILNEMSMMADYQIYKLPYNLDFFTELEILDISKFNKHKRSTNNIEVVSLQNDYKIIKTYDVNNAHYLRFERKTQNSKEFVFDYISPPNATKEELVEFNKKSWAERMIEYDRYAKLNNFDCEIVAPYQIDLVRVYMLMENNNMNKTNDTIKYIKTGSTGIGSLYKYINKDNKEKESATTVVNDADYDINKYNNFEEVIDNKLTKKEKAKKRKHTPEKNITSTNTPVYNVSRVNNTENNIFDVSYEYDEVETTSNENSDEDDEINLNNIKRIRY</sequence>
<dbReference type="RefSeq" id="YP_009116651.1">
    <property type="nucleotide sequence ID" value="NC_026242.1"/>
</dbReference>
<dbReference type="Proteomes" id="UP000201058">
    <property type="component" value="Segment"/>
</dbReference>
<evidence type="ECO:0000313" key="2">
    <source>
        <dbReference type="Proteomes" id="UP000201058"/>
    </source>
</evidence>
<dbReference type="GeneID" id="22921718"/>
<dbReference type="EMBL" id="KM610234">
    <property type="protein sequence ID" value="AJD20064.1"/>
    <property type="molecule type" value="Genomic_DNA"/>
</dbReference>
<keyword evidence="2" id="KW-1185">Reference proteome</keyword>
<accession>A0A0B4VFJ1</accession>
<organism evidence="1 2">
    <name type="scientific">Tipula oleracea nudivirus</name>
    <dbReference type="NCBI Taxonomy" id="1546257"/>
    <lineage>
        <taxon>Viruses</taxon>
        <taxon>Viruses incertae sedis</taxon>
        <taxon>Naldaviricetes</taxon>
        <taxon>Lefavirales</taxon>
        <taxon>Nudiviridae</taxon>
        <taxon>Deltanudivirus</taxon>
        <taxon>Deltanudivirus tipoleraceae</taxon>
    </lineage>
</organism>
<evidence type="ECO:0000313" key="1">
    <source>
        <dbReference type="EMBL" id="AJD20064.1"/>
    </source>
</evidence>
<proteinExistence type="predicted"/>